<feature type="transmembrane region" description="Helical" evidence="1">
    <location>
        <begin position="12"/>
        <end position="45"/>
    </location>
</feature>
<keyword evidence="1" id="KW-0812">Transmembrane</keyword>
<name>A0A497XEL4_9PROT</name>
<dbReference type="Proteomes" id="UP000268908">
    <property type="component" value="Unassembled WGS sequence"/>
</dbReference>
<dbReference type="SUPFAM" id="SSF53850">
    <property type="entry name" value="Periplasmic binding protein-like II"/>
    <property type="match status" value="1"/>
</dbReference>
<feature type="transmembrane region" description="Helical" evidence="1">
    <location>
        <begin position="335"/>
        <end position="361"/>
    </location>
</feature>
<dbReference type="OrthoDB" id="237270at2"/>
<evidence type="ECO:0000313" key="3">
    <source>
        <dbReference type="Proteomes" id="UP000268908"/>
    </source>
</evidence>
<reference evidence="2 3" key="1">
    <citation type="submission" date="2018-10" db="EMBL/GenBank/DDBJ databases">
        <title>Genomic Encyclopedia of Type Strains, Phase IV (KMG-IV): sequencing the most valuable type-strain genomes for metagenomic binning, comparative biology and taxonomic classification.</title>
        <authorList>
            <person name="Goeker M."/>
        </authorList>
    </citation>
    <scope>NUCLEOTIDE SEQUENCE [LARGE SCALE GENOMIC DNA]</scope>
    <source>
        <strain evidence="2 3">DSM 26916</strain>
    </source>
</reference>
<dbReference type="RefSeq" id="WP_121241776.1">
    <property type="nucleotide sequence ID" value="NZ_BHVV01000008.1"/>
</dbReference>
<comment type="caution">
    <text evidence="2">The sequence shown here is derived from an EMBL/GenBank/DDBJ whole genome shotgun (WGS) entry which is preliminary data.</text>
</comment>
<keyword evidence="1" id="KW-0472">Membrane</keyword>
<keyword evidence="3" id="KW-1185">Reference proteome</keyword>
<dbReference type="InterPro" id="IPR011852">
    <property type="entry name" value="TRAP_TAXI"/>
</dbReference>
<dbReference type="EMBL" id="RCCI01000005">
    <property type="protein sequence ID" value="RLJ65154.1"/>
    <property type="molecule type" value="Genomic_DNA"/>
</dbReference>
<evidence type="ECO:0000313" key="2">
    <source>
        <dbReference type="EMBL" id="RLJ65154.1"/>
    </source>
</evidence>
<sequence>MTSPKIYLTRTLARLIAFFGRGLVISVGSIVAVCLAISIAAFLFLNTAAPRSLTITSGPAGSTFQRNAEKYQKILARDGVTLKILPSDGSSENLKRLADAKADVDIGFVLGGEAGSKPPENLMSLGSVSYQPLMVFYRGEKRDLLSRFKGQRLNVGPAGSGTHALALALLKANGITPGQDTVLDETDLEDPGKELVEGRIDVVFLMGDSTASSVIRKLMRDGNVHLFSFVQADAYVRRINILNKLHLPRGSLDLGIDLPPEDIYLVGPTVQLLARDSLHPALSDLLLEAAREVHGSSSIFRKHGEFPSPKEGEFRISPDASRYYSTGKGFLYRTFPFWLASLIARTLAFMVPIVILLVPALKFAPMIYRWRIESRIYRWYQALFELEREGFKPSVDEARRKELLQQLDHIEAAVNRIVIPASFGDLFYGLRGHIGFVRQNLTSADWHRHVPAAESS</sequence>
<dbReference type="PANTHER" id="PTHR42941:SF1">
    <property type="entry name" value="SLL1037 PROTEIN"/>
    <property type="match status" value="1"/>
</dbReference>
<evidence type="ECO:0000256" key="1">
    <source>
        <dbReference type="SAM" id="Phobius"/>
    </source>
</evidence>
<dbReference type="Pfam" id="PF16868">
    <property type="entry name" value="NMT1_3"/>
    <property type="match status" value="1"/>
</dbReference>
<dbReference type="PANTHER" id="PTHR42941">
    <property type="entry name" value="SLL1037 PROTEIN"/>
    <property type="match status" value="1"/>
</dbReference>
<protein>
    <submittedName>
        <fullName evidence="2">TRAP-type uncharacterized transport system substrate-binding protein</fullName>
    </submittedName>
</protein>
<keyword evidence="1" id="KW-1133">Transmembrane helix</keyword>
<dbReference type="Gene3D" id="3.40.190.10">
    <property type="entry name" value="Periplasmic binding protein-like II"/>
    <property type="match status" value="2"/>
</dbReference>
<organism evidence="2 3">
    <name type="scientific">Sulfurisoma sediminicola</name>
    <dbReference type="NCBI Taxonomy" id="1381557"/>
    <lineage>
        <taxon>Bacteria</taxon>
        <taxon>Pseudomonadati</taxon>
        <taxon>Pseudomonadota</taxon>
        <taxon>Betaproteobacteria</taxon>
        <taxon>Nitrosomonadales</taxon>
        <taxon>Sterolibacteriaceae</taxon>
        <taxon>Sulfurisoma</taxon>
    </lineage>
</organism>
<dbReference type="AlphaFoldDB" id="A0A497XEL4"/>
<accession>A0A497XEL4</accession>
<gene>
    <name evidence="2" type="ORF">DFR35_1810</name>
</gene>
<proteinExistence type="predicted"/>